<name>A0ABQ9GW68_9NEOP</name>
<accession>A0ABQ9GW68</accession>
<keyword evidence="2" id="KW-1185">Reference proteome</keyword>
<dbReference type="EMBL" id="JARBHB010000009">
    <property type="protein sequence ID" value="KAJ8876254.1"/>
    <property type="molecule type" value="Genomic_DNA"/>
</dbReference>
<organism evidence="1 2">
    <name type="scientific">Dryococelus australis</name>
    <dbReference type="NCBI Taxonomy" id="614101"/>
    <lineage>
        <taxon>Eukaryota</taxon>
        <taxon>Metazoa</taxon>
        <taxon>Ecdysozoa</taxon>
        <taxon>Arthropoda</taxon>
        <taxon>Hexapoda</taxon>
        <taxon>Insecta</taxon>
        <taxon>Pterygota</taxon>
        <taxon>Neoptera</taxon>
        <taxon>Polyneoptera</taxon>
        <taxon>Phasmatodea</taxon>
        <taxon>Verophasmatodea</taxon>
        <taxon>Anareolatae</taxon>
        <taxon>Phasmatidae</taxon>
        <taxon>Eurycanthinae</taxon>
        <taxon>Dryococelus</taxon>
    </lineage>
</organism>
<gene>
    <name evidence="1" type="ORF">PR048_024164</name>
</gene>
<dbReference type="Proteomes" id="UP001159363">
    <property type="component" value="Chromosome 8"/>
</dbReference>
<proteinExistence type="predicted"/>
<evidence type="ECO:0000313" key="2">
    <source>
        <dbReference type="Proteomes" id="UP001159363"/>
    </source>
</evidence>
<reference evidence="1 2" key="1">
    <citation type="submission" date="2023-02" db="EMBL/GenBank/DDBJ databases">
        <title>LHISI_Scaffold_Assembly.</title>
        <authorList>
            <person name="Stuart O.P."/>
            <person name="Cleave R."/>
            <person name="Magrath M.J.L."/>
            <person name="Mikheyev A.S."/>
        </authorList>
    </citation>
    <scope>NUCLEOTIDE SEQUENCE [LARGE SCALE GENOMIC DNA]</scope>
    <source>
        <strain evidence="1">Daus_M_001</strain>
        <tissue evidence="1">Leg muscle</tissue>
    </source>
</reference>
<evidence type="ECO:0000313" key="1">
    <source>
        <dbReference type="EMBL" id="KAJ8876254.1"/>
    </source>
</evidence>
<sequence length="754" mass="82496">MRCDAMRLTATVADRFHLWIHNNATVCRRWALPSAAGNTDARTSCTSVDFVAQRQTCCFILIGYSSSQRIASHRSVVKSAIVVRWSFCRQLEHGILFMLFLAAAMILDGRSRPRALYNCLPGRLRFGEGVGWGVCGPPWCERDLASCHVVMKLLGMIHRRPLLRQSPLHHVCVPLDVRVRSARSPPSSAGRTLPACLIAASTRLARSPPTKANRAQYPAGSPDSRKWESCRTMPLVGGFSRGYPASPAPSGAAPYSLQSPSSALKTSLLRAAQISALAQYTTFCININIVVGADPLSRLVITLKKIIGNLRIYQQATDELWEPGLAGDCRTAPGEIRQARGPTSTPASHSYCREGLHEVDDTATESSAVSIKSFLACPDSSSRQVTTNGGGAHVEMTTIRRACWPRNRPTSSNPPCWRYHVEVTTCSSCGMWRGPRHVEGKHVHCRTASDTSGNSIVARPDVHRKSVLVGCDGGCTKIAVVPHVSVPVVEIAVSRECRFTSSQYNASKMRNYCAMLQKPLRELTSKSEICWPLRLYVLYTEQLLVYNAPCSGMGHTHSVRNGAAACRLDGISSTTFSYSSCSTQSLNDSCERIVSRLPPRWKSLMGQSYTSSYTTFNFTLKQNHFCHSRVRILPPCRLAVECKQLLCFAREGNCGIGNGSVGTTNIHTNTPRLLGPVHTCEHSPRRRTCAPGLRNPVISNTLLFSSATNHLYPAVGISEARDNYVVKEELDASCMETIAEGDNGGEEGTIITVL</sequence>
<protein>
    <submittedName>
        <fullName evidence="1">Uncharacterized protein</fullName>
    </submittedName>
</protein>
<comment type="caution">
    <text evidence="1">The sequence shown here is derived from an EMBL/GenBank/DDBJ whole genome shotgun (WGS) entry which is preliminary data.</text>
</comment>